<feature type="region of interest" description="Disordered" evidence="1">
    <location>
        <begin position="1"/>
        <end position="28"/>
    </location>
</feature>
<gene>
    <name evidence="2" type="ORF">C8A01DRAFT_41619</name>
</gene>
<dbReference type="Proteomes" id="UP001303115">
    <property type="component" value="Unassembled WGS sequence"/>
</dbReference>
<evidence type="ECO:0000313" key="3">
    <source>
        <dbReference type="Proteomes" id="UP001303115"/>
    </source>
</evidence>
<dbReference type="AlphaFoldDB" id="A0AAN6P704"/>
<comment type="caution">
    <text evidence="2">The sequence shown here is derived from an EMBL/GenBank/DDBJ whole genome shotgun (WGS) entry which is preliminary data.</text>
</comment>
<feature type="region of interest" description="Disordered" evidence="1">
    <location>
        <begin position="48"/>
        <end position="141"/>
    </location>
</feature>
<sequence>MALPQQNTPPTVETIEPDDDITGSINSHNYDAQRRQYWHRIYPGGVLIPPPLSPFPEHPPVCLPEQPPAPAAPSHQKPRLEDQSATDKNYQAASVDEALDVSPEPTAQDSQPGATNALQVQSPGDGTTAPSLSPEPHPQERQRCEVWPLTYRSANGLFKLFWCVQVDGESYYQHQPPNLEDLSRRYHLVYFPDLASYEAQVNQ</sequence>
<dbReference type="EMBL" id="MU854674">
    <property type="protein sequence ID" value="KAK4031940.1"/>
    <property type="molecule type" value="Genomic_DNA"/>
</dbReference>
<reference evidence="3" key="1">
    <citation type="journal article" date="2023" name="Mol. Phylogenet. Evol.">
        <title>Genome-scale phylogeny and comparative genomics of the fungal order Sordariales.</title>
        <authorList>
            <person name="Hensen N."/>
            <person name="Bonometti L."/>
            <person name="Westerberg I."/>
            <person name="Brannstrom I.O."/>
            <person name="Guillou S."/>
            <person name="Cros-Aarteil S."/>
            <person name="Calhoun S."/>
            <person name="Haridas S."/>
            <person name="Kuo A."/>
            <person name="Mondo S."/>
            <person name="Pangilinan J."/>
            <person name="Riley R."/>
            <person name="LaButti K."/>
            <person name="Andreopoulos B."/>
            <person name="Lipzen A."/>
            <person name="Chen C."/>
            <person name="Yan M."/>
            <person name="Daum C."/>
            <person name="Ng V."/>
            <person name="Clum A."/>
            <person name="Steindorff A."/>
            <person name="Ohm R.A."/>
            <person name="Martin F."/>
            <person name="Silar P."/>
            <person name="Natvig D.O."/>
            <person name="Lalanne C."/>
            <person name="Gautier V."/>
            <person name="Ament-Velasquez S.L."/>
            <person name="Kruys A."/>
            <person name="Hutchinson M.I."/>
            <person name="Powell A.J."/>
            <person name="Barry K."/>
            <person name="Miller A.N."/>
            <person name="Grigoriev I.V."/>
            <person name="Debuchy R."/>
            <person name="Gladieux P."/>
            <person name="Hiltunen Thoren M."/>
            <person name="Johannesson H."/>
        </authorList>
    </citation>
    <scope>NUCLEOTIDE SEQUENCE [LARGE SCALE GENOMIC DNA]</scope>
    <source>
        <strain evidence="3">CBS 284.82</strain>
    </source>
</reference>
<protein>
    <submittedName>
        <fullName evidence="2">Uncharacterized protein</fullName>
    </submittedName>
</protein>
<name>A0AAN6P704_9PEZI</name>
<feature type="compositionally biased region" description="Polar residues" evidence="1">
    <location>
        <begin position="1"/>
        <end position="11"/>
    </location>
</feature>
<evidence type="ECO:0000313" key="2">
    <source>
        <dbReference type="EMBL" id="KAK4031940.1"/>
    </source>
</evidence>
<proteinExistence type="predicted"/>
<feature type="compositionally biased region" description="Polar residues" evidence="1">
    <location>
        <begin position="105"/>
        <end position="131"/>
    </location>
</feature>
<evidence type="ECO:0000256" key="1">
    <source>
        <dbReference type="SAM" id="MobiDB-lite"/>
    </source>
</evidence>
<organism evidence="2 3">
    <name type="scientific">Parachaetomium inaequale</name>
    <dbReference type="NCBI Taxonomy" id="2588326"/>
    <lineage>
        <taxon>Eukaryota</taxon>
        <taxon>Fungi</taxon>
        <taxon>Dikarya</taxon>
        <taxon>Ascomycota</taxon>
        <taxon>Pezizomycotina</taxon>
        <taxon>Sordariomycetes</taxon>
        <taxon>Sordariomycetidae</taxon>
        <taxon>Sordariales</taxon>
        <taxon>Chaetomiaceae</taxon>
        <taxon>Parachaetomium</taxon>
    </lineage>
</organism>
<accession>A0AAN6P704</accession>
<feature type="compositionally biased region" description="Pro residues" evidence="1">
    <location>
        <begin position="48"/>
        <end position="71"/>
    </location>
</feature>
<keyword evidence="3" id="KW-1185">Reference proteome</keyword>